<organism evidence="1 2">
    <name type="scientific">Denitromonas iodatirespirans</name>
    <dbReference type="NCBI Taxonomy" id="2795389"/>
    <lineage>
        <taxon>Bacteria</taxon>
        <taxon>Pseudomonadati</taxon>
        <taxon>Pseudomonadota</taxon>
        <taxon>Betaproteobacteria</taxon>
        <taxon>Rhodocyclales</taxon>
        <taxon>Zoogloeaceae</taxon>
        <taxon>Denitromonas</taxon>
    </lineage>
</organism>
<proteinExistence type="predicted"/>
<protein>
    <submittedName>
        <fullName evidence="1">Four helix bundle protein</fullName>
    </submittedName>
</protein>
<dbReference type="InterPro" id="IPR012657">
    <property type="entry name" value="23S_rRNA-intervening_sequence"/>
</dbReference>
<keyword evidence="2" id="KW-1185">Reference proteome</keyword>
<gene>
    <name evidence="1" type="ORF">I8J34_13730</name>
</gene>
<evidence type="ECO:0000313" key="2">
    <source>
        <dbReference type="Proteomes" id="UP000694660"/>
    </source>
</evidence>
<sequence>MKLAQLTYALTAGFPADERFALCAQMKRAAVSIPSNIAEGAARGSKKEFAHFLTVSRGSLSELDTQITLARDLGFTADTQAIEDQVDRVFRLINGLVSSVRAGHETNPQ</sequence>
<dbReference type="EMBL" id="JAEKFT010000015">
    <property type="protein sequence ID" value="MBT0962235.1"/>
    <property type="molecule type" value="Genomic_DNA"/>
</dbReference>
<name>A0A944D8T3_DENI1</name>
<dbReference type="Proteomes" id="UP000694660">
    <property type="component" value="Unassembled WGS sequence"/>
</dbReference>
<dbReference type="PANTHER" id="PTHR38471:SF2">
    <property type="entry name" value="FOUR HELIX BUNDLE PROTEIN"/>
    <property type="match status" value="1"/>
</dbReference>
<evidence type="ECO:0000313" key="1">
    <source>
        <dbReference type="EMBL" id="MBT0962235.1"/>
    </source>
</evidence>
<dbReference type="PANTHER" id="PTHR38471">
    <property type="entry name" value="FOUR HELIX BUNDLE PROTEIN"/>
    <property type="match status" value="1"/>
</dbReference>
<dbReference type="SUPFAM" id="SSF158446">
    <property type="entry name" value="IVS-encoded protein-like"/>
    <property type="match status" value="1"/>
</dbReference>
<dbReference type="NCBIfam" id="TIGR02436">
    <property type="entry name" value="four helix bundle protein"/>
    <property type="match status" value="1"/>
</dbReference>
<dbReference type="Pfam" id="PF05635">
    <property type="entry name" value="23S_rRNA_IVP"/>
    <property type="match status" value="1"/>
</dbReference>
<comment type="caution">
    <text evidence="1">The sequence shown here is derived from an EMBL/GenBank/DDBJ whole genome shotgun (WGS) entry which is preliminary data.</text>
</comment>
<dbReference type="CDD" id="cd16377">
    <property type="entry name" value="23S_rRNA_IVP_like"/>
    <property type="match status" value="1"/>
</dbReference>
<accession>A0A944D8T3</accession>
<dbReference type="AlphaFoldDB" id="A0A944D8T3"/>
<reference evidence="2" key="1">
    <citation type="journal article" date="2022" name="ISME J.">
        <title>Genetic and phylogenetic analysis of dissimilatory iodate-reducing bacteria identifies potential niches across the world's oceans.</title>
        <authorList>
            <person name="Reyes-Umana V."/>
            <person name="Henning Z."/>
            <person name="Lee K."/>
            <person name="Barnum T.P."/>
            <person name="Coates J.D."/>
        </authorList>
    </citation>
    <scope>NUCLEOTIDE SEQUENCE [LARGE SCALE GENOMIC DNA]</scope>
    <source>
        <strain evidence="2">IR12</strain>
    </source>
</reference>
<dbReference type="Gene3D" id="1.20.1440.60">
    <property type="entry name" value="23S rRNA-intervening sequence"/>
    <property type="match status" value="1"/>
</dbReference>
<dbReference type="InterPro" id="IPR036583">
    <property type="entry name" value="23S_rRNA_IVS_sf"/>
</dbReference>